<comment type="similarity">
    <text evidence="2 4">Belongs to the FliE family.</text>
</comment>
<dbReference type="OrthoDB" id="9812413at2"/>
<comment type="subcellular location">
    <subcellularLocation>
        <location evidence="1 4">Bacterial flagellum basal body</location>
    </subcellularLocation>
</comment>
<dbReference type="InterPro" id="IPR001624">
    <property type="entry name" value="FliE"/>
</dbReference>
<dbReference type="STRING" id="1126833.VN24_20830"/>
<dbReference type="GO" id="GO:0071973">
    <property type="term" value="P:bacterial-type flagellum-dependent cell motility"/>
    <property type="evidence" value="ECO:0007669"/>
    <property type="project" value="InterPro"/>
</dbReference>
<dbReference type="GO" id="GO:0005198">
    <property type="term" value="F:structural molecule activity"/>
    <property type="evidence" value="ECO:0007669"/>
    <property type="project" value="UniProtKB-UniRule"/>
</dbReference>
<evidence type="ECO:0000256" key="3">
    <source>
        <dbReference type="ARBA" id="ARBA00023143"/>
    </source>
</evidence>
<organism evidence="7 8">
    <name type="scientific">Paenibacillus beijingensis</name>
    <dbReference type="NCBI Taxonomy" id="1126833"/>
    <lineage>
        <taxon>Bacteria</taxon>
        <taxon>Bacillati</taxon>
        <taxon>Bacillota</taxon>
        <taxon>Bacilli</taxon>
        <taxon>Bacillales</taxon>
        <taxon>Paenibacillaceae</taxon>
        <taxon>Paenibacillus</taxon>
    </lineage>
</organism>
<dbReference type="PANTHER" id="PTHR34653:SF1">
    <property type="entry name" value="FLAGELLAR HOOK-BASAL BODY COMPLEX PROTEIN FLIE"/>
    <property type="match status" value="1"/>
</dbReference>
<dbReference type="PATRIC" id="fig|1126833.4.peg.4581"/>
<feature type="region of interest" description="Disordered" evidence="6">
    <location>
        <begin position="1"/>
        <end position="22"/>
    </location>
</feature>
<dbReference type="PANTHER" id="PTHR34653">
    <property type="match status" value="1"/>
</dbReference>
<dbReference type="Pfam" id="PF02049">
    <property type="entry name" value="FliE"/>
    <property type="match status" value="1"/>
</dbReference>
<name>A0A0D5NML0_9BACL</name>
<feature type="compositionally biased region" description="Polar residues" evidence="6">
    <location>
        <begin position="1"/>
        <end position="12"/>
    </location>
</feature>
<keyword evidence="7" id="KW-0969">Cilium</keyword>
<keyword evidence="7" id="KW-0966">Cell projection</keyword>
<dbReference type="NCBIfam" id="TIGR00205">
    <property type="entry name" value="fliE"/>
    <property type="match status" value="1"/>
</dbReference>
<dbReference type="EMBL" id="CP011058">
    <property type="protein sequence ID" value="AJY76564.1"/>
    <property type="molecule type" value="Genomic_DNA"/>
</dbReference>
<evidence type="ECO:0000256" key="5">
    <source>
        <dbReference type="NCBIfam" id="TIGR00205"/>
    </source>
</evidence>
<dbReference type="HAMAP" id="MF_00724">
    <property type="entry name" value="FliE"/>
    <property type="match status" value="1"/>
</dbReference>
<accession>A0A0D5NML0</accession>
<keyword evidence="8" id="KW-1185">Reference proteome</keyword>
<dbReference type="KEGG" id="pbj:VN24_20830"/>
<evidence type="ECO:0000256" key="6">
    <source>
        <dbReference type="SAM" id="MobiDB-lite"/>
    </source>
</evidence>
<sequence>MIQGAALSNFTQPAAAAASNKVPDSAAGLTRSFGEFLKNAIDGVSAQEKNVHNLNDKFLVGQAEVTDVMVASQQAELSLKLTSQVRNRVIEAYQEIMRTQM</sequence>
<evidence type="ECO:0000313" key="8">
    <source>
        <dbReference type="Proteomes" id="UP000032633"/>
    </source>
</evidence>
<keyword evidence="3 4" id="KW-0975">Bacterial flagellum</keyword>
<reference evidence="8" key="2">
    <citation type="submission" date="2015-03" db="EMBL/GenBank/DDBJ databases">
        <title>Genome sequence of Paenibacillus beijingensis strain DSM 24997T.</title>
        <authorList>
            <person name="Kwak Y."/>
            <person name="Shin J.-H."/>
        </authorList>
    </citation>
    <scope>NUCLEOTIDE SEQUENCE [LARGE SCALE GENOMIC DNA]</scope>
    <source>
        <strain evidence="8">DSM 24997</strain>
    </source>
</reference>
<evidence type="ECO:0000256" key="4">
    <source>
        <dbReference type="HAMAP-Rule" id="MF_00724"/>
    </source>
</evidence>
<dbReference type="Proteomes" id="UP000032633">
    <property type="component" value="Chromosome"/>
</dbReference>
<dbReference type="PRINTS" id="PR01006">
    <property type="entry name" value="FLGHOOKFLIE"/>
</dbReference>
<proteinExistence type="inferred from homology"/>
<dbReference type="HOGENOM" id="CLU_147249_3_0_9"/>
<evidence type="ECO:0000313" key="7">
    <source>
        <dbReference type="EMBL" id="AJY76564.1"/>
    </source>
</evidence>
<dbReference type="GO" id="GO:0009425">
    <property type="term" value="C:bacterial-type flagellum basal body"/>
    <property type="evidence" value="ECO:0007669"/>
    <property type="project" value="UniProtKB-SubCell"/>
</dbReference>
<dbReference type="AlphaFoldDB" id="A0A0D5NML0"/>
<evidence type="ECO:0000256" key="1">
    <source>
        <dbReference type="ARBA" id="ARBA00004117"/>
    </source>
</evidence>
<dbReference type="GO" id="GO:0003774">
    <property type="term" value="F:cytoskeletal motor activity"/>
    <property type="evidence" value="ECO:0007669"/>
    <property type="project" value="InterPro"/>
</dbReference>
<reference evidence="7 8" key="1">
    <citation type="journal article" date="2015" name="J. Biotechnol.">
        <title>Complete genome sequence of Paenibacillus beijingensis 7188(T) (=DSM 24997(T)), a novel rhizobacterium from jujube garden soil.</title>
        <authorList>
            <person name="Kwak Y."/>
            <person name="Shin J.H."/>
        </authorList>
    </citation>
    <scope>NUCLEOTIDE SEQUENCE [LARGE SCALE GENOMIC DNA]</scope>
    <source>
        <strain evidence="7 8">DSM 24997</strain>
    </source>
</reference>
<gene>
    <name evidence="4" type="primary">fliE</name>
    <name evidence="7" type="ORF">VN24_20830</name>
</gene>
<keyword evidence="7" id="KW-0282">Flagellum</keyword>
<protein>
    <recommendedName>
        <fullName evidence="4 5">Flagellar hook-basal body complex protein FliE</fullName>
    </recommendedName>
</protein>
<evidence type="ECO:0000256" key="2">
    <source>
        <dbReference type="ARBA" id="ARBA00009272"/>
    </source>
</evidence>